<reference evidence="7" key="1">
    <citation type="journal article" date="2019" name="Int. J. Syst. Evol. Microbiol.">
        <title>The Global Catalogue of Microorganisms (GCM) 10K type strain sequencing project: providing services to taxonomists for standard genome sequencing and annotation.</title>
        <authorList>
            <consortium name="The Broad Institute Genomics Platform"/>
            <consortium name="The Broad Institute Genome Sequencing Center for Infectious Disease"/>
            <person name="Wu L."/>
            <person name="Ma J."/>
        </authorList>
    </citation>
    <scope>NUCLEOTIDE SEQUENCE [LARGE SCALE GENOMIC DNA]</scope>
    <source>
        <strain evidence="7">KCTC 32255</strain>
    </source>
</reference>
<accession>A0ABW2BWI5</accession>
<organism evidence="6 7">
    <name type="scientific">Haloechinothrix salitolerans</name>
    <dbReference type="NCBI Taxonomy" id="926830"/>
    <lineage>
        <taxon>Bacteria</taxon>
        <taxon>Bacillati</taxon>
        <taxon>Actinomycetota</taxon>
        <taxon>Actinomycetes</taxon>
        <taxon>Pseudonocardiales</taxon>
        <taxon>Pseudonocardiaceae</taxon>
        <taxon>Haloechinothrix</taxon>
    </lineage>
</organism>
<proteinExistence type="predicted"/>
<evidence type="ECO:0000313" key="7">
    <source>
        <dbReference type="Proteomes" id="UP001596337"/>
    </source>
</evidence>
<dbReference type="Gene3D" id="2.60.120.260">
    <property type="entry name" value="Galactose-binding domain-like"/>
    <property type="match status" value="1"/>
</dbReference>
<keyword evidence="2" id="KW-0378">Hydrolase</keyword>
<gene>
    <name evidence="6" type="ORF">ACFQGD_09665</name>
</gene>
<protein>
    <submittedName>
        <fullName evidence="6">Choice-of-anchor B family protein</fullName>
    </submittedName>
</protein>
<comment type="caution">
    <text evidence="6">The sequence shown here is derived from an EMBL/GenBank/DDBJ whole genome shotgun (WGS) entry which is preliminary data.</text>
</comment>
<feature type="domain" description="P/Homo B" evidence="5">
    <location>
        <begin position="442"/>
        <end position="560"/>
    </location>
</feature>
<dbReference type="PANTHER" id="PTHR38787:SF3">
    <property type="entry name" value="REGULATORY P DOMAIN-CONTAINING PROTEIN"/>
    <property type="match status" value="1"/>
</dbReference>
<dbReference type="InterPro" id="IPR002884">
    <property type="entry name" value="P_dom"/>
</dbReference>
<dbReference type="Proteomes" id="UP001596337">
    <property type="component" value="Unassembled WGS sequence"/>
</dbReference>
<dbReference type="InterPro" id="IPR013211">
    <property type="entry name" value="LVIVD"/>
</dbReference>
<evidence type="ECO:0000256" key="2">
    <source>
        <dbReference type="ARBA" id="ARBA00022801"/>
    </source>
</evidence>
<name>A0ABW2BWI5_9PSEU</name>
<dbReference type="InterPro" id="IPR008979">
    <property type="entry name" value="Galactose-bd-like_sf"/>
</dbReference>
<dbReference type="PANTHER" id="PTHR38787">
    <property type="entry name" value="REGULATORY P DOMAIN-CONTAINING PROTEIN"/>
    <property type="match status" value="1"/>
</dbReference>
<keyword evidence="1" id="KW-0645">Protease</keyword>
<dbReference type="EMBL" id="JBHSXX010000001">
    <property type="protein sequence ID" value="MFC6867415.1"/>
    <property type="molecule type" value="Genomic_DNA"/>
</dbReference>
<evidence type="ECO:0000259" key="5">
    <source>
        <dbReference type="PROSITE" id="PS51829"/>
    </source>
</evidence>
<keyword evidence="7" id="KW-1185">Reference proteome</keyword>
<feature type="chain" id="PRO_5046675226" evidence="4">
    <location>
        <begin position="28"/>
        <end position="560"/>
    </location>
</feature>
<keyword evidence="4" id="KW-0732">Signal</keyword>
<evidence type="ECO:0000313" key="6">
    <source>
        <dbReference type="EMBL" id="MFC6867415.1"/>
    </source>
</evidence>
<feature type="region of interest" description="Disordered" evidence="3">
    <location>
        <begin position="427"/>
        <end position="458"/>
    </location>
</feature>
<dbReference type="InterPro" id="IPR027589">
    <property type="entry name" value="Choice_anch_B"/>
</dbReference>
<dbReference type="NCBIfam" id="TIGR04312">
    <property type="entry name" value="choice_anch_B"/>
    <property type="match status" value="1"/>
</dbReference>
<dbReference type="Pfam" id="PF08309">
    <property type="entry name" value="LVIVD"/>
    <property type="match status" value="1"/>
</dbReference>
<feature type="compositionally biased region" description="Polar residues" evidence="3">
    <location>
        <begin position="447"/>
        <end position="456"/>
    </location>
</feature>
<feature type="signal peptide" evidence="4">
    <location>
        <begin position="1"/>
        <end position="27"/>
    </location>
</feature>
<evidence type="ECO:0000256" key="3">
    <source>
        <dbReference type="SAM" id="MobiDB-lite"/>
    </source>
</evidence>
<dbReference type="PROSITE" id="PS51829">
    <property type="entry name" value="P_HOMO_B"/>
    <property type="match status" value="1"/>
</dbReference>
<dbReference type="RefSeq" id="WP_390221031.1">
    <property type="nucleotide sequence ID" value="NZ_JBHSXX010000001.1"/>
</dbReference>
<evidence type="ECO:0000256" key="4">
    <source>
        <dbReference type="SAM" id="SignalP"/>
    </source>
</evidence>
<sequence length="560" mass="59634">MRIVARIAGLAVAGAVALSVGAPAAQAHDPETEEGAAAIAAFMADHEPAERMAAITGAEVPCENGMAGDYPCQNVDLQSVLPLSDIGGGNGSDIWGWTDPSTGKEYALMTRSNGTAFVDVTTPTSPVYLGNLPSHGGKSSSWRDVKVYKNHAFVVADAISGHGMQVFDLTRLRGVSSPQTFTEDAHYDDFGPAHNIVINTDSGYAYAVGSDTCNAGPHIVDISTPKSPVAAGCVGGDGYTHDAQCVNYAGPDADYAGREICMNSNEDTLTIEDVTDKANPVRVSRTGYSGAAYTHQGWFTEDQRYFVLDDELDESNNVLDKKTKTYIFDVSDLDNPEHVGTHKSSVTAIDHNQYVKGDYVYQANYQAGLRILDVTQVGGGTLSEVAYFDIYPSGNAAEFNGAWSVYPYFDSGTVIISGIEQGLVVVKPDLSGGTDPDPDPDPDPEQCSGSNDTNVSIPDAGSAVTSSIEISGCGRTASSSASISVDIEHTYRGDLVIDLIAPDGSDIRLKSSNWFGYQDDVHTTYTKDLSAYDADGTWKLRVRDVYSGDTGHIDRWSLDL</sequence>
<evidence type="ECO:0000256" key="1">
    <source>
        <dbReference type="ARBA" id="ARBA00022670"/>
    </source>
</evidence>
<dbReference type="SUPFAM" id="SSF49785">
    <property type="entry name" value="Galactose-binding domain-like"/>
    <property type="match status" value="1"/>
</dbReference>
<dbReference type="Pfam" id="PF01483">
    <property type="entry name" value="P_proprotein"/>
    <property type="match status" value="1"/>
</dbReference>